<proteinExistence type="predicted"/>
<protein>
    <submittedName>
        <fullName evidence="1">Kinesin heavy chain</fullName>
    </submittedName>
</protein>
<dbReference type="InParanoid" id="K1PLF2"/>
<dbReference type="HOGENOM" id="CLU_1940128_0_0_1"/>
<accession>K1PLF2</accession>
<sequence>MSTLIIEKSCAGIPVKSPSASTINADEDVDLLNIIENKEPEVEVIDLVGVQTDSIKPEDKDIRRLRGVQENEDYLIHRYMYEDSETMARKKEELKDLRYCGFINAKELQTLHNLRKLFVEDLQNCVKKVS</sequence>
<gene>
    <name evidence="1" type="ORF">CGI_10002015</name>
</gene>
<organism evidence="1">
    <name type="scientific">Magallana gigas</name>
    <name type="common">Pacific oyster</name>
    <name type="synonym">Crassostrea gigas</name>
    <dbReference type="NCBI Taxonomy" id="29159"/>
    <lineage>
        <taxon>Eukaryota</taxon>
        <taxon>Metazoa</taxon>
        <taxon>Spiralia</taxon>
        <taxon>Lophotrochozoa</taxon>
        <taxon>Mollusca</taxon>
        <taxon>Bivalvia</taxon>
        <taxon>Autobranchia</taxon>
        <taxon>Pteriomorphia</taxon>
        <taxon>Ostreida</taxon>
        <taxon>Ostreoidea</taxon>
        <taxon>Ostreidae</taxon>
        <taxon>Magallana</taxon>
    </lineage>
</organism>
<dbReference type="AlphaFoldDB" id="K1PLF2"/>
<reference evidence="1" key="1">
    <citation type="journal article" date="2012" name="Nature">
        <title>The oyster genome reveals stress adaptation and complexity of shell formation.</title>
        <authorList>
            <person name="Zhang G."/>
            <person name="Fang X."/>
            <person name="Guo X."/>
            <person name="Li L."/>
            <person name="Luo R."/>
            <person name="Xu F."/>
            <person name="Yang P."/>
            <person name="Zhang L."/>
            <person name="Wang X."/>
            <person name="Qi H."/>
            <person name="Xiong Z."/>
            <person name="Que H."/>
            <person name="Xie Y."/>
            <person name="Holland P.W."/>
            <person name="Paps J."/>
            <person name="Zhu Y."/>
            <person name="Wu F."/>
            <person name="Chen Y."/>
            <person name="Wang J."/>
            <person name="Peng C."/>
            <person name="Meng J."/>
            <person name="Yang L."/>
            <person name="Liu J."/>
            <person name="Wen B."/>
            <person name="Zhang N."/>
            <person name="Huang Z."/>
            <person name="Zhu Q."/>
            <person name="Feng Y."/>
            <person name="Mount A."/>
            <person name="Hedgecock D."/>
            <person name="Xu Z."/>
            <person name="Liu Y."/>
            <person name="Domazet-Loso T."/>
            <person name="Du Y."/>
            <person name="Sun X."/>
            <person name="Zhang S."/>
            <person name="Liu B."/>
            <person name="Cheng P."/>
            <person name="Jiang X."/>
            <person name="Li J."/>
            <person name="Fan D."/>
            <person name="Wang W."/>
            <person name="Fu W."/>
            <person name="Wang T."/>
            <person name="Wang B."/>
            <person name="Zhang J."/>
            <person name="Peng Z."/>
            <person name="Li Y."/>
            <person name="Li N."/>
            <person name="Wang J."/>
            <person name="Chen M."/>
            <person name="He Y."/>
            <person name="Tan F."/>
            <person name="Song X."/>
            <person name="Zheng Q."/>
            <person name="Huang R."/>
            <person name="Yang H."/>
            <person name="Du X."/>
            <person name="Chen L."/>
            <person name="Yang M."/>
            <person name="Gaffney P.M."/>
            <person name="Wang S."/>
            <person name="Luo L."/>
            <person name="She Z."/>
            <person name="Ming Y."/>
            <person name="Huang W."/>
            <person name="Zhang S."/>
            <person name="Huang B."/>
            <person name="Zhang Y."/>
            <person name="Qu T."/>
            <person name="Ni P."/>
            <person name="Miao G."/>
            <person name="Wang J."/>
            <person name="Wang Q."/>
            <person name="Steinberg C.E."/>
            <person name="Wang H."/>
            <person name="Li N."/>
            <person name="Qian L."/>
            <person name="Zhang G."/>
            <person name="Li Y."/>
            <person name="Yang H."/>
            <person name="Liu X."/>
            <person name="Wang J."/>
            <person name="Yin Y."/>
            <person name="Wang J."/>
        </authorList>
    </citation>
    <scope>NUCLEOTIDE SEQUENCE [LARGE SCALE GENOMIC DNA]</scope>
    <source>
        <strain evidence="1">05x7-T-G4-1.051#20</strain>
    </source>
</reference>
<dbReference type="EMBL" id="JH817559">
    <property type="protein sequence ID" value="EKC22543.1"/>
    <property type="molecule type" value="Genomic_DNA"/>
</dbReference>
<evidence type="ECO:0000313" key="1">
    <source>
        <dbReference type="EMBL" id="EKC22543.1"/>
    </source>
</evidence>
<name>K1PLF2_MAGGI</name>